<protein>
    <submittedName>
        <fullName evidence="2">Glycerol-3-phosphate dehydrogenase</fullName>
        <ecNumber evidence="2">1.1.5.3</ecNumber>
    </submittedName>
</protein>
<dbReference type="SUPFAM" id="SSF54373">
    <property type="entry name" value="FAD-linked reductases, C-terminal domain"/>
    <property type="match status" value="1"/>
</dbReference>
<dbReference type="Proteomes" id="UP000590225">
    <property type="component" value="Unassembled WGS sequence"/>
</dbReference>
<dbReference type="EC" id="1.1.5.3" evidence="2"/>
<dbReference type="AlphaFoldDB" id="A0AAW3T8P0"/>
<accession>A0AAW3T8P0</accession>
<dbReference type="PANTHER" id="PTHR42720:SF1">
    <property type="entry name" value="GLYCEROL 3-PHOSPHATE OXIDASE"/>
    <property type="match status" value="1"/>
</dbReference>
<dbReference type="Gene3D" id="3.30.9.10">
    <property type="entry name" value="D-Amino Acid Oxidase, subunit A, domain 2"/>
    <property type="match status" value="1"/>
</dbReference>
<feature type="domain" description="FAD dependent oxidoreductase" evidence="1">
    <location>
        <begin position="10"/>
        <end position="345"/>
    </location>
</feature>
<sequence>MTTRSISATVAVIGGGVVGAAITFTLAHRGVDVVLLESDSDLAYSASGTNSGVLHTGFDSTPGQLETELIIRSAAIRPAVLDALDVPVIHAGAELVPHQPEDHDTIRELAANAATNGVEVSIRKSDGALLVPGESVTDPVAFTLALAGSAVAAGAQVELNARVVGASTSEDGVTLQLEDGGEVTAKLAINSAGLHADDIARLFGDDSFEIYPRKGEFFVFELPEGKTLDHIVLPVPTKRTKGVLVFPTLDGHVVAGPTAVDLEDKNDWSVRAEAHTEVLEKAAANYPALEGLTPIATYAGLRPAGRDTNYVIGVSDASDKLINVAAIRSTGLSASLGIGAYVADLLPGLGIETTEQQAPTPITDRAVPQGEWWRRTANRHAAAQPTVEQVQR</sequence>
<dbReference type="SUPFAM" id="SSF51905">
    <property type="entry name" value="FAD/NAD(P)-binding domain"/>
    <property type="match status" value="1"/>
</dbReference>
<dbReference type="Pfam" id="PF01266">
    <property type="entry name" value="DAO"/>
    <property type="match status" value="1"/>
</dbReference>
<dbReference type="Gene3D" id="3.50.50.60">
    <property type="entry name" value="FAD/NAD(P)-binding domain"/>
    <property type="match status" value="1"/>
</dbReference>
<dbReference type="PANTHER" id="PTHR42720">
    <property type="entry name" value="GLYCEROL-3-PHOSPHATE DEHYDROGENASE"/>
    <property type="match status" value="1"/>
</dbReference>
<evidence type="ECO:0000313" key="3">
    <source>
        <dbReference type="Proteomes" id="UP000590225"/>
    </source>
</evidence>
<dbReference type="RefSeq" id="WP_182516066.1">
    <property type="nucleotide sequence ID" value="NZ_JACGXP010000003.1"/>
</dbReference>
<dbReference type="InterPro" id="IPR036188">
    <property type="entry name" value="FAD/NAD-bd_sf"/>
</dbReference>
<evidence type="ECO:0000259" key="1">
    <source>
        <dbReference type="Pfam" id="PF01266"/>
    </source>
</evidence>
<dbReference type="InterPro" id="IPR052745">
    <property type="entry name" value="G3P_Oxidase/Oxidoreductase"/>
</dbReference>
<reference evidence="2 3" key="1">
    <citation type="submission" date="2020-07" db="EMBL/GenBank/DDBJ databases">
        <title>Above-ground endophytic microbial communities from plants in different locations in the United States.</title>
        <authorList>
            <person name="Frank C."/>
        </authorList>
    </citation>
    <scope>NUCLEOTIDE SEQUENCE [LARGE SCALE GENOMIC DNA]</scope>
    <source>
        <strain evidence="2 3">WPL5_2</strain>
    </source>
</reference>
<dbReference type="EMBL" id="JACGXP010000003">
    <property type="protein sequence ID" value="MBA8990762.1"/>
    <property type="molecule type" value="Genomic_DNA"/>
</dbReference>
<proteinExistence type="predicted"/>
<dbReference type="InterPro" id="IPR006076">
    <property type="entry name" value="FAD-dep_OxRdtase"/>
</dbReference>
<organism evidence="2 3">
    <name type="scientific">Curtobacterium pusillum</name>
    <dbReference type="NCBI Taxonomy" id="69373"/>
    <lineage>
        <taxon>Bacteria</taxon>
        <taxon>Bacillati</taxon>
        <taxon>Actinomycetota</taxon>
        <taxon>Actinomycetes</taxon>
        <taxon>Micrococcales</taxon>
        <taxon>Microbacteriaceae</taxon>
        <taxon>Curtobacterium</taxon>
    </lineage>
</organism>
<comment type="caution">
    <text evidence="2">The sequence shown here is derived from an EMBL/GenBank/DDBJ whole genome shotgun (WGS) entry which is preliminary data.</text>
</comment>
<dbReference type="GO" id="GO:0004368">
    <property type="term" value="F:glycerol-3-phosphate dehydrogenase (quinone) activity"/>
    <property type="evidence" value="ECO:0007669"/>
    <property type="project" value="UniProtKB-EC"/>
</dbReference>
<gene>
    <name evidence="2" type="ORF">FHW23_002027</name>
</gene>
<keyword evidence="2" id="KW-0560">Oxidoreductase</keyword>
<evidence type="ECO:0000313" key="2">
    <source>
        <dbReference type="EMBL" id="MBA8990762.1"/>
    </source>
</evidence>
<name>A0AAW3T8P0_9MICO</name>